<name>A0A8K0C6I7_IGNLU</name>
<dbReference type="Proteomes" id="UP000801492">
    <property type="component" value="Unassembled WGS sequence"/>
</dbReference>
<sequence length="1515" mass="176146">KYKIREGTINLGKEYEVNVLTLLSLQCLNQTQEDFWFASNVDGAGVFDDIVLHLGGHIFMLQLKQTTKEIPKLITEHHLIASQKKEFYLKKIYIGHMQFTKTGPLSYLNSEKNSKIFQVEVEKVSTRLGLNDVKDISNFYIFSKQIDAKDVSSKIEEEIRKLTRSNYSKNVSEDFMKFIVEWSKGNLGGHFRLTKRDIVSKLTELLFSNYEIKLFEEPYNFYESKQKFVWNKIVKDKTVTIIDINSVDNLIYGFLLEYIGSTVKEYCNVAKRKSWFDNLSQKNRKLLNKVNPNLKWQLFKTAGNSNNIVLYHVYKSLWSFHKIPLVLEIGKKEHYRQILEVLKLSNYAYKVIILNKSSERLTLDRKIHHFENLRDLNEKDREEILKQQIQFQGRPGATLKDLVDETMFKKIKSADIINILLGTYSVAKQLNILPKYYIPRTFRNVLSYDALKYNISSCDIFLIEDPNRFYRHFATKKNIKVLFLDNNDLKNINDTGSIVVCSKPPELKQLMHAERCIHHLVACNASYLIWKKSYGKNCETEECQLKYCTLSENNFPFGSTTVISGDPGMGKSMLIDSIAQQIPTDRWVIKIDLRKHTGYYENLRNKNTELQAKEHLNHFKGSLDNELENKIFERLLRNKSIVILMDGFDEISISYKKEVTDIARSFHLENFYMYLTTRPIEKNHLEAEFSVLALEIRPFNIDNQKQLLKDYFSQNKKTPLTLNKAIDEFIEMLLKEFRKHINYDTTNDFSAIPLHIELLAEVFSDDCDKYLLNKNETDFNNILDIVDLYRRFINKKDKILCDKFGFNDSYFLYKDYERLLALNYLFPYCLYDIGELLKNKEANYIKVLEKCGILTVDEEFNTNFSHQTFAEYLAAEWLFRNIDNEINKIKNIVRSVYERCTGISEDGQHYPFLFRVFNRLVSEKSFDNGSIYKDMYLCVINGKIHEAKEIINLNDTVLNITDKAKRLILHLVVLYCEQYPLLKDVFSLIVEKTIQIHADVCGYNPIDYALRSRLYDMCDMMCKKWPYSKINVNPHYLNKEMYENRHLYPHMLNSIIVHYAYVDIMLKHVNKSNTIDSYIKKYIGSSIHFTSADLSMSEVPALKAYIKSNLCYQVTFGSIHTVKNMLQSTDKINMKDPRGYTPLHYAALYGKVEIIKLLLSKKAIVDTAEQKGQTPLYCSIKSGNFKVFCKLLDKANINSKTYSRYRPLHSAVRHKRIKMVDMLLSRGIDANTKDIWGAAPLHLIGQGHDRKSFFLFTSKESRIIDLLVSKGADINAKTLLGETALHYNASRGNGEIVNQLLQYNADVNVQNNEGDTPLHKAVISCKGYVVNLLLSSGADVNIKNNKGEPPLYYAVTYCNYKNVQELVHYEADINEQNKEGNTPLHKAVIACNDDVVGLLLINGANVNIKNDQGEHPLYFGIRCRNYKIVEELLRYGAEMNVQNNEEVTPLQLAISLRPHSYITNLLLANGARIFMGNENMISLFFRIKYGEFRNARILSHKAHFTHQTCVRRYSL</sequence>
<keyword evidence="2 3" id="KW-0040">ANK repeat</keyword>
<dbReference type="Gene3D" id="3.40.50.300">
    <property type="entry name" value="P-loop containing nucleotide triphosphate hydrolases"/>
    <property type="match status" value="1"/>
</dbReference>
<evidence type="ECO:0000313" key="5">
    <source>
        <dbReference type="EMBL" id="KAF2879737.1"/>
    </source>
</evidence>
<dbReference type="InterPro" id="IPR027417">
    <property type="entry name" value="P-loop_NTPase"/>
</dbReference>
<evidence type="ECO:0000256" key="3">
    <source>
        <dbReference type="PROSITE-ProRule" id="PRU00023"/>
    </source>
</evidence>
<evidence type="ECO:0000256" key="2">
    <source>
        <dbReference type="ARBA" id="ARBA00023043"/>
    </source>
</evidence>
<dbReference type="PROSITE" id="PS50297">
    <property type="entry name" value="ANK_REP_REGION"/>
    <property type="match status" value="6"/>
</dbReference>
<protein>
    <recommendedName>
        <fullName evidence="4">NACHT domain-containing protein</fullName>
    </recommendedName>
</protein>
<gene>
    <name evidence="5" type="ORF">ILUMI_26433</name>
</gene>
<feature type="domain" description="NACHT" evidence="4">
    <location>
        <begin position="560"/>
        <end position="714"/>
    </location>
</feature>
<organism evidence="5 6">
    <name type="scientific">Ignelater luminosus</name>
    <name type="common">Cucubano</name>
    <name type="synonym">Pyrophorus luminosus</name>
    <dbReference type="NCBI Taxonomy" id="2038154"/>
    <lineage>
        <taxon>Eukaryota</taxon>
        <taxon>Metazoa</taxon>
        <taxon>Ecdysozoa</taxon>
        <taxon>Arthropoda</taxon>
        <taxon>Hexapoda</taxon>
        <taxon>Insecta</taxon>
        <taxon>Pterygota</taxon>
        <taxon>Neoptera</taxon>
        <taxon>Endopterygota</taxon>
        <taxon>Coleoptera</taxon>
        <taxon>Polyphaga</taxon>
        <taxon>Elateriformia</taxon>
        <taxon>Elateroidea</taxon>
        <taxon>Elateridae</taxon>
        <taxon>Agrypninae</taxon>
        <taxon>Pyrophorini</taxon>
        <taxon>Ignelater</taxon>
    </lineage>
</organism>
<dbReference type="InterPro" id="IPR002110">
    <property type="entry name" value="Ankyrin_rpt"/>
</dbReference>
<feature type="repeat" description="ANK" evidence="3">
    <location>
        <begin position="1203"/>
        <end position="1235"/>
    </location>
</feature>
<dbReference type="GO" id="GO:0005737">
    <property type="term" value="C:cytoplasm"/>
    <property type="evidence" value="ECO:0007669"/>
    <property type="project" value="TreeGrafter"/>
</dbReference>
<dbReference type="SUPFAM" id="SSF48403">
    <property type="entry name" value="Ankyrin repeat"/>
    <property type="match status" value="1"/>
</dbReference>
<dbReference type="PRINTS" id="PR01415">
    <property type="entry name" value="ANKYRIN"/>
</dbReference>
<dbReference type="EMBL" id="VTPC01091086">
    <property type="protein sequence ID" value="KAF2879737.1"/>
    <property type="molecule type" value="Genomic_DNA"/>
</dbReference>
<dbReference type="PANTHER" id="PTHR24198">
    <property type="entry name" value="ANKYRIN REPEAT AND PROTEIN KINASE DOMAIN-CONTAINING PROTEIN"/>
    <property type="match status" value="1"/>
</dbReference>
<feature type="repeat" description="ANK" evidence="3">
    <location>
        <begin position="1346"/>
        <end position="1378"/>
    </location>
</feature>
<evidence type="ECO:0000313" key="6">
    <source>
        <dbReference type="Proteomes" id="UP000801492"/>
    </source>
</evidence>
<reference evidence="5" key="1">
    <citation type="submission" date="2019-08" db="EMBL/GenBank/DDBJ databases">
        <title>The genome of the North American firefly Photinus pyralis.</title>
        <authorList>
            <consortium name="Photinus pyralis genome working group"/>
            <person name="Fallon T.R."/>
            <person name="Sander Lower S.E."/>
            <person name="Weng J.-K."/>
        </authorList>
    </citation>
    <scope>NUCLEOTIDE SEQUENCE</scope>
    <source>
        <strain evidence="5">TRF0915ILg1</strain>
        <tissue evidence="5">Whole body</tissue>
    </source>
</reference>
<dbReference type="Pfam" id="PF13606">
    <property type="entry name" value="Ank_3"/>
    <property type="match status" value="1"/>
</dbReference>
<feature type="non-terminal residue" evidence="5">
    <location>
        <position position="1515"/>
    </location>
</feature>
<dbReference type="InterPro" id="IPR036770">
    <property type="entry name" value="Ankyrin_rpt-contain_sf"/>
</dbReference>
<feature type="repeat" description="ANK" evidence="3">
    <location>
        <begin position="1412"/>
        <end position="1444"/>
    </location>
</feature>
<dbReference type="SMART" id="SM00248">
    <property type="entry name" value="ANK"/>
    <property type="match status" value="12"/>
</dbReference>
<dbReference type="InterPro" id="IPR007111">
    <property type="entry name" value="NACHT_NTPase"/>
</dbReference>
<comment type="caution">
    <text evidence="5">The sequence shown here is derived from an EMBL/GenBank/DDBJ whole genome shotgun (WGS) entry which is preliminary data.</text>
</comment>
<dbReference type="Gene3D" id="1.25.40.20">
    <property type="entry name" value="Ankyrin repeat-containing domain"/>
    <property type="match status" value="4"/>
</dbReference>
<proteinExistence type="predicted"/>
<feature type="repeat" description="ANK" evidence="3">
    <location>
        <begin position="1138"/>
        <end position="1170"/>
    </location>
</feature>
<dbReference type="Pfam" id="PF05729">
    <property type="entry name" value="NACHT"/>
    <property type="match status" value="1"/>
</dbReference>
<feature type="repeat" description="ANK" evidence="3">
    <location>
        <begin position="1379"/>
        <end position="1411"/>
    </location>
</feature>
<evidence type="ECO:0000256" key="1">
    <source>
        <dbReference type="ARBA" id="ARBA00022737"/>
    </source>
</evidence>
<feature type="repeat" description="ANK" evidence="3">
    <location>
        <begin position="1280"/>
        <end position="1312"/>
    </location>
</feature>
<evidence type="ECO:0000259" key="4">
    <source>
        <dbReference type="Pfam" id="PF05729"/>
    </source>
</evidence>
<keyword evidence="6" id="KW-1185">Reference proteome</keyword>
<dbReference type="SUPFAM" id="SSF52540">
    <property type="entry name" value="P-loop containing nucleoside triphosphate hydrolases"/>
    <property type="match status" value="1"/>
</dbReference>
<dbReference type="PANTHER" id="PTHR24198:SF165">
    <property type="entry name" value="ANKYRIN REPEAT-CONTAINING PROTEIN-RELATED"/>
    <property type="match status" value="1"/>
</dbReference>
<accession>A0A8K0C6I7</accession>
<keyword evidence="1" id="KW-0677">Repeat</keyword>
<feature type="repeat" description="ANK" evidence="3">
    <location>
        <begin position="1313"/>
        <end position="1345"/>
    </location>
</feature>
<dbReference type="OrthoDB" id="8194444at2759"/>
<dbReference type="PROSITE" id="PS50088">
    <property type="entry name" value="ANK_REPEAT"/>
    <property type="match status" value="7"/>
</dbReference>
<dbReference type="Pfam" id="PF12796">
    <property type="entry name" value="Ank_2"/>
    <property type="match status" value="3"/>
</dbReference>